<evidence type="ECO:0000313" key="6">
    <source>
        <dbReference type="Proteomes" id="UP000005631"/>
    </source>
</evidence>
<organism evidence="5 6">
    <name type="scientific">Owenweeksia hongkongensis (strain DSM 17368 / CIP 108786 / JCM 12287 / NRRL B-23963 / UST20020801)</name>
    <dbReference type="NCBI Taxonomy" id="926562"/>
    <lineage>
        <taxon>Bacteria</taxon>
        <taxon>Pseudomonadati</taxon>
        <taxon>Bacteroidota</taxon>
        <taxon>Flavobacteriia</taxon>
        <taxon>Flavobacteriales</taxon>
        <taxon>Owenweeksiaceae</taxon>
        <taxon>Owenweeksia</taxon>
    </lineage>
</organism>
<dbReference type="eggNOG" id="COG0546">
    <property type="taxonomic scope" value="Bacteria"/>
</dbReference>
<reference evidence="5 6" key="1">
    <citation type="journal article" date="2012" name="Stand. Genomic Sci.">
        <title>Genome sequence of the orange-pigmented seawater bacterium Owenweeksia hongkongensis type strain (UST20020801(T)).</title>
        <authorList>
            <person name="Riedel T."/>
            <person name="Held B."/>
            <person name="Nolan M."/>
            <person name="Lucas S."/>
            <person name="Lapidus A."/>
            <person name="Tice H."/>
            <person name="Del Rio T.G."/>
            <person name="Cheng J.F."/>
            <person name="Han C."/>
            <person name="Tapia R."/>
            <person name="Goodwin L.A."/>
            <person name="Pitluck S."/>
            <person name="Liolios K."/>
            <person name="Mavromatis K."/>
            <person name="Pagani I."/>
            <person name="Ivanova N."/>
            <person name="Mikhailova N."/>
            <person name="Pati A."/>
            <person name="Chen A."/>
            <person name="Palaniappan K."/>
            <person name="Rohde M."/>
            <person name="Tindall B.J."/>
            <person name="Detter J.C."/>
            <person name="Goker M."/>
            <person name="Woyke T."/>
            <person name="Bristow J."/>
            <person name="Eisen J.A."/>
            <person name="Markowitz V."/>
            <person name="Hugenholtz P."/>
            <person name="Klenk H.P."/>
            <person name="Kyrpides N.C."/>
        </authorList>
    </citation>
    <scope>NUCLEOTIDE SEQUENCE</scope>
    <source>
        <strain evidence="6">DSM 17368 / JCM 12287 / NRRL B-23963</strain>
    </source>
</reference>
<dbReference type="HOGENOM" id="CLU_045011_18_1_10"/>
<dbReference type="OrthoDB" id="9807630at2"/>
<evidence type="ECO:0000256" key="2">
    <source>
        <dbReference type="ARBA" id="ARBA00004818"/>
    </source>
</evidence>
<sequence>MSRLIVFDIDGTLTKTNAIDEKCFTRTVKQLATTRKFKFSFNEKWHFTDSYIAFQLAMAQNNDSFSEQEFKRQFLINLRLEAESTKFEAAEGAQSLLKELKKNEIPYALATGCWRKSAEIKLRAAGFPLPKVPMATSDKYFTRDEIVTQAIVASQRHYKKEFTDVVYVGDGYWDLVTCKKLNLRFVGVDPEKNLKKALLLKDYLALSKYPDLTSFLQLVETARVPEI</sequence>
<comment type="similarity">
    <text evidence="3">Belongs to the HAD-like hydrolase superfamily. CbbY/CbbZ/Gph/YieH family.</text>
</comment>
<dbReference type="Gene3D" id="1.10.150.240">
    <property type="entry name" value="Putative phosphatase, domain 2"/>
    <property type="match status" value="1"/>
</dbReference>
<comment type="pathway">
    <text evidence="2">Organic acid metabolism; glycolate biosynthesis; glycolate from 2-phosphoglycolate: step 1/1.</text>
</comment>
<keyword evidence="6" id="KW-1185">Reference proteome</keyword>
<dbReference type="Gene3D" id="3.40.50.1000">
    <property type="entry name" value="HAD superfamily/HAD-like"/>
    <property type="match status" value="1"/>
</dbReference>
<dbReference type="STRING" id="926562.Oweho_2319"/>
<evidence type="ECO:0000256" key="3">
    <source>
        <dbReference type="ARBA" id="ARBA00006171"/>
    </source>
</evidence>
<dbReference type="InterPro" id="IPR023214">
    <property type="entry name" value="HAD_sf"/>
</dbReference>
<dbReference type="KEGG" id="oho:Oweho_2319"/>
<comment type="catalytic activity">
    <reaction evidence="1">
        <text>2-phosphoglycolate + H2O = glycolate + phosphate</text>
        <dbReference type="Rhea" id="RHEA:14369"/>
        <dbReference type="ChEBI" id="CHEBI:15377"/>
        <dbReference type="ChEBI" id="CHEBI:29805"/>
        <dbReference type="ChEBI" id="CHEBI:43474"/>
        <dbReference type="ChEBI" id="CHEBI:58033"/>
        <dbReference type="EC" id="3.1.3.18"/>
    </reaction>
</comment>
<dbReference type="EC" id="3.1.3.18" evidence="4"/>
<dbReference type="GO" id="GO:0008967">
    <property type="term" value="F:phosphoglycolate phosphatase activity"/>
    <property type="evidence" value="ECO:0007669"/>
    <property type="project" value="UniProtKB-EC"/>
</dbReference>
<dbReference type="InterPro" id="IPR050155">
    <property type="entry name" value="HAD-like_hydrolase_sf"/>
</dbReference>
<evidence type="ECO:0000313" key="5">
    <source>
        <dbReference type="EMBL" id="AEV33291.1"/>
    </source>
</evidence>
<dbReference type="AlphaFoldDB" id="G8R671"/>
<accession>G8R671</accession>
<dbReference type="GO" id="GO:0006281">
    <property type="term" value="P:DNA repair"/>
    <property type="evidence" value="ECO:0007669"/>
    <property type="project" value="TreeGrafter"/>
</dbReference>
<dbReference type="InterPro" id="IPR041492">
    <property type="entry name" value="HAD_2"/>
</dbReference>
<dbReference type="InterPro" id="IPR023198">
    <property type="entry name" value="PGP-like_dom2"/>
</dbReference>
<dbReference type="EMBL" id="CP003156">
    <property type="protein sequence ID" value="AEV33291.1"/>
    <property type="molecule type" value="Genomic_DNA"/>
</dbReference>
<evidence type="ECO:0000256" key="4">
    <source>
        <dbReference type="ARBA" id="ARBA00013078"/>
    </source>
</evidence>
<name>G8R671_OWEHD</name>
<protein>
    <recommendedName>
        <fullName evidence="4">phosphoglycolate phosphatase</fullName>
        <ecNumber evidence="4">3.1.3.18</ecNumber>
    </recommendedName>
</protein>
<dbReference type="RefSeq" id="WP_014202640.1">
    <property type="nucleotide sequence ID" value="NC_016599.1"/>
</dbReference>
<gene>
    <name evidence="5" type="ordered locus">Oweho_2319</name>
</gene>
<dbReference type="PANTHER" id="PTHR43434">
    <property type="entry name" value="PHOSPHOGLYCOLATE PHOSPHATASE"/>
    <property type="match status" value="1"/>
</dbReference>
<dbReference type="Pfam" id="PF13419">
    <property type="entry name" value="HAD_2"/>
    <property type="match status" value="1"/>
</dbReference>
<dbReference type="Proteomes" id="UP000005631">
    <property type="component" value="Chromosome"/>
</dbReference>
<dbReference type="SUPFAM" id="SSF56784">
    <property type="entry name" value="HAD-like"/>
    <property type="match status" value="1"/>
</dbReference>
<dbReference type="CDD" id="cd01427">
    <property type="entry name" value="HAD_like"/>
    <property type="match status" value="1"/>
</dbReference>
<dbReference type="PANTHER" id="PTHR43434:SF1">
    <property type="entry name" value="PHOSPHOGLYCOLATE PHOSPHATASE"/>
    <property type="match status" value="1"/>
</dbReference>
<evidence type="ECO:0000256" key="1">
    <source>
        <dbReference type="ARBA" id="ARBA00000830"/>
    </source>
</evidence>
<dbReference type="InterPro" id="IPR036412">
    <property type="entry name" value="HAD-like_sf"/>
</dbReference>
<proteinExistence type="inferred from homology"/>